<keyword evidence="1" id="KW-0479">Metal-binding</keyword>
<evidence type="ECO:0000256" key="2">
    <source>
        <dbReference type="ARBA" id="ARBA00022801"/>
    </source>
</evidence>
<dbReference type="PANTHER" id="PTHR10819:SF3">
    <property type="entry name" value="PHOSPHOTRIESTERASE-RELATED PROTEIN"/>
    <property type="match status" value="1"/>
</dbReference>
<evidence type="ECO:0000313" key="3">
    <source>
        <dbReference type="EMBL" id="GAF83036.1"/>
    </source>
</evidence>
<evidence type="ECO:0000256" key="1">
    <source>
        <dbReference type="ARBA" id="ARBA00022723"/>
    </source>
</evidence>
<accession>X0T6V2</accession>
<reference evidence="3" key="1">
    <citation type="journal article" date="2014" name="Front. Microbiol.">
        <title>High frequency of phylogenetically diverse reductive dehalogenase-homologous genes in deep subseafloor sedimentary metagenomes.</title>
        <authorList>
            <person name="Kawai M."/>
            <person name="Futagami T."/>
            <person name="Toyoda A."/>
            <person name="Takaki Y."/>
            <person name="Nishi S."/>
            <person name="Hori S."/>
            <person name="Arai W."/>
            <person name="Tsubouchi T."/>
            <person name="Morono Y."/>
            <person name="Uchiyama I."/>
            <person name="Ito T."/>
            <person name="Fujiyama A."/>
            <person name="Inagaki F."/>
            <person name="Takami H."/>
        </authorList>
    </citation>
    <scope>NUCLEOTIDE SEQUENCE</scope>
    <source>
        <strain evidence="3">Expedition CK06-06</strain>
    </source>
</reference>
<dbReference type="InterPro" id="IPR001559">
    <property type="entry name" value="Phosphotriesterase"/>
</dbReference>
<dbReference type="GO" id="GO:0008270">
    <property type="term" value="F:zinc ion binding"/>
    <property type="evidence" value="ECO:0007669"/>
    <property type="project" value="InterPro"/>
</dbReference>
<gene>
    <name evidence="3" type="ORF">S01H1_04189</name>
</gene>
<comment type="caution">
    <text evidence="3">The sequence shown here is derived from an EMBL/GenBank/DDBJ whole genome shotgun (WGS) entry which is preliminary data.</text>
</comment>
<evidence type="ECO:0008006" key="4">
    <source>
        <dbReference type="Google" id="ProtNLM"/>
    </source>
</evidence>
<dbReference type="GO" id="GO:0016787">
    <property type="term" value="F:hydrolase activity"/>
    <property type="evidence" value="ECO:0007669"/>
    <property type="project" value="UniProtKB-KW"/>
</dbReference>
<dbReference type="PROSITE" id="PS51347">
    <property type="entry name" value="PHOSPHOTRIESTERASE_2"/>
    <property type="match status" value="1"/>
</dbReference>
<dbReference type="Gene3D" id="3.20.20.140">
    <property type="entry name" value="Metal-dependent hydrolases"/>
    <property type="match status" value="1"/>
</dbReference>
<dbReference type="InterPro" id="IPR032466">
    <property type="entry name" value="Metal_Hydrolase"/>
</dbReference>
<organism evidence="3">
    <name type="scientific">marine sediment metagenome</name>
    <dbReference type="NCBI Taxonomy" id="412755"/>
    <lineage>
        <taxon>unclassified sequences</taxon>
        <taxon>metagenomes</taxon>
        <taxon>ecological metagenomes</taxon>
    </lineage>
</organism>
<dbReference type="PANTHER" id="PTHR10819">
    <property type="entry name" value="PHOSPHOTRIESTERASE-RELATED"/>
    <property type="match status" value="1"/>
</dbReference>
<feature type="non-terminal residue" evidence="3">
    <location>
        <position position="272"/>
    </location>
</feature>
<protein>
    <recommendedName>
        <fullName evidence="4">Phosphotriesterase-related protein</fullName>
    </recommendedName>
</protein>
<proteinExistence type="predicted"/>
<keyword evidence="2" id="KW-0378">Hydrolase</keyword>
<dbReference type="SUPFAM" id="SSF51556">
    <property type="entry name" value="Metallo-dependent hydrolases"/>
    <property type="match status" value="1"/>
</dbReference>
<name>X0T6V2_9ZZZZ</name>
<sequence>MPEIMTVLGPIAPEELGFTSMHEHILYDGQCFRRRFGNLIPPNPPVKVDEPVALDNLGMLKHGFIMSDDAIVMKNVELMAAELADFRAEGGSAVVDMSTPGLRVDPLATRRVSRQSGVHIVTTTGFYSRDSWPESFLAMGPAEMEAHMMQEVENGIEGTDVRPGHVKVAIEEDFSEPEVNALRAGARVARRTGFSMTVHQGMLLKPEAGIRIADLLAEEGIEPDRVVIAHNDGNFVEHELRTLILDPESWGLRLDIAGDLLARGLNLSIDCF</sequence>
<dbReference type="AlphaFoldDB" id="X0T6V2"/>
<dbReference type="Pfam" id="PF02126">
    <property type="entry name" value="PTE"/>
    <property type="match status" value="1"/>
</dbReference>
<dbReference type="EMBL" id="BARS01002223">
    <property type="protein sequence ID" value="GAF83036.1"/>
    <property type="molecule type" value="Genomic_DNA"/>
</dbReference>